<sequence>MAGPRSNQPGDNNADYQDNQDGNTSNGPSPETDWPLAKTIDQPKLIQASSAQADEHEAWVNWAYPPEFYDRLSAFHLTHEALAELDRRNRLIRHHPRRHPPHETASLIPTTPTTEANKKKSTPYNADFEQHLEDHDVQPTYDSQKPANLAEIRAALTQRRPSLSSSQFSDGPFDTFQDCNERAKNEDDVMADVIPAILGKGAHSTGRQELARNILFNNLAPLTDGTIAQPKPDIYYGARPTELCSLVRDALGRYITPSTGQGRPLAPNFFFEVKGPDGTGAVAFRQVRYDGAVGSRAIHSLQNFGDEEVQYDGHAYTFSSVYHASSGTLQLFAHHATAPTTKGGRPEYHMTRIKTFSVADDRATFIQGVTAFRNARDVAKQHRDRFIRAANEATNKRASRSSPVDEDMKEPQKEDGRQETATEESKQDMAFRDDPLLVLAQPVPPNAGSPAKKQMKRRYPSSEVSFRLTRARKKFRQCLMVGDAGDGGHADNGSRDKYDNDDIAVFLFSRPRPEAGCTMRSTGRSEVGTVTPFDPPARYTPPSCITNSPTTAMAEKGILLVAMAWAAPAEWVAALEAAHPDLEVVSAAIDMYSTGLPESVSAETWKRVKVLFTWRSFPPKELAPNLEYVQLSSAGCNQIQDLPMFHEGKVAFCTANGVHPPQITEWVFATFLAFQHHIPEHLENQKIKNWVDPESDEDTEDAVGLRVGILGYGCIGRQCARVAKAFGMDVYAYTLHERATPEARADDSFTEPGLGDPKGEFPSKWFSGTESLDEFLGSGLDLLVVTMPLTNATRGMISTKQFELLSKKKAYVSNVGRGPIVDSAALKVALDTGLIRGAALDVTDPEPLPADHALWDCKNLIITPHCSGNSNHYNERALKILAYNVKRRSEGKAEVNRVRINLGY</sequence>
<dbReference type="Pfam" id="PF02826">
    <property type="entry name" value="2-Hacid_dh_C"/>
    <property type="match status" value="2"/>
</dbReference>
<feature type="region of interest" description="Disordered" evidence="3">
    <location>
        <begin position="94"/>
        <end position="121"/>
    </location>
</feature>
<dbReference type="PANTHER" id="PTHR43333:SF1">
    <property type="entry name" value="D-ISOMER SPECIFIC 2-HYDROXYACID DEHYDROGENASE NAD-BINDING DOMAIN-CONTAINING PROTEIN"/>
    <property type="match status" value="1"/>
</dbReference>
<dbReference type="SUPFAM" id="SSF51735">
    <property type="entry name" value="NAD(P)-binding Rossmann-fold domains"/>
    <property type="match status" value="1"/>
</dbReference>
<evidence type="ECO:0000256" key="3">
    <source>
        <dbReference type="SAM" id="MobiDB-lite"/>
    </source>
</evidence>
<dbReference type="Gene3D" id="3.40.50.720">
    <property type="entry name" value="NAD(P)-binding Rossmann-like Domain"/>
    <property type="match status" value="2"/>
</dbReference>
<name>S3CJC9_OPHP1</name>
<dbReference type="HOGENOM" id="CLU_320811_0_0_1"/>
<feature type="region of interest" description="Disordered" evidence="3">
    <location>
        <begin position="1"/>
        <end position="43"/>
    </location>
</feature>
<dbReference type="InterPro" id="IPR029752">
    <property type="entry name" value="D-isomer_DH_CS1"/>
</dbReference>
<feature type="domain" description="DUF7924" evidence="5">
    <location>
        <begin position="182"/>
        <end position="384"/>
    </location>
</feature>
<accession>S3CJC9</accession>
<evidence type="ECO:0000313" key="7">
    <source>
        <dbReference type="Proteomes" id="UP000016923"/>
    </source>
</evidence>
<proteinExistence type="predicted"/>
<dbReference type="GO" id="GO:0051287">
    <property type="term" value="F:NAD binding"/>
    <property type="evidence" value="ECO:0007669"/>
    <property type="project" value="InterPro"/>
</dbReference>
<dbReference type="PROSITE" id="PS00065">
    <property type="entry name" value="D_2_HYDROXYACID_DH_1"/>
    <property type="match status" value="1"/>
</dbReference>
<keyword evidence="2" id="KW-0520">NAD</keyword>
<dbReference type="InterPro" id="IPR006140">
    <property type="entry name" value="D-isomer_DH_NAD-bd"/>
</dbReference>
<feature type="region of interest" description="Disordered" evidence="3">
    <location>
        <begin position="389"/>
        <end position="464"/>
    </location>
</feature>
<dbReference type="PANTHER" id="PTHR43333">
    <property type="entry name" value="2-HACID_DH_C DOMAIN-CONTAINING PROTEIN"/>
    <property type="match status" value="1"/>
</dbReference>
<dbReference type="VEuPathDB" id="FungiDB:F503_02666"/>
<gene>
    <name evidence="6" type="ORF">F503_02666</name>
</gene>
<dbReference type="EMBL" id="KE148153">
    <property type="protein sequence ID" value="EPE06538.1"/>
    <property type="molecule type" value="Genomic_DNA"/>
</dbReference>
<dbReference type="InterPro" id="IPR057684">
    <property type="entry name" value="DUF7924"/>
</dbReference>
<keyword evidence="7" id="KW-1185">Reference proteome</keyword>
<dbReference type="GO" id="GO:0016491">
    <property type="term" value="F:oxidoreductase activity"/>
    <property type="evidence" value="ECO:0007669"/>
    <property type="project" value="UniProtKB-KW"/>
</dbReference>
<dbReference type="eggNOG" id="KOG0069">
    <property type="taxonomic scope" value="Eukaryota"/>
</dbReference>
<keyword evidence="1" id="KW-0560">Oxidoreductase</keyword>
<evidence type="ECO:0000256" key="2">
    <source>
        <dbReference type="ARBA" id="ARBA00023027"/>
    </source>
</evidence>
<feature type="domain" description="D-isomer specific 2-hydroxyacid dehydrogenase NAD-binding" evidence="4">
    <location>
        <begin position="669"/>
        <end position="741"/>
    </location>
</feature>
<evidence type="ECO:0000259" key="4">
    <source>
        <dbReference type="Pfam" id="PF02826"/>
    </source>
</evidence>
<feature type="domain" description="D-isomer specific 2-hydroxyacid dehydrogenase NAD-binding" evidence="4">
    <location>
        <begin position="771"/>
        <end position="867"/>
    </location>
</feature>
<feature type="compositionally biased region" description="Polar residues" evidence="3">
    <location>
        <begin position="1"/>
        <end position="29"/>
    </location>
</feature>
<protein>
    <submittedName>
        <fullName evidence="6">Glyoxylate reductase</fullName>
    </submittedName>
</protein>
<evidence type="ECO:0000256" key="1">
    <source>
        <dbReference type="ARBA" id="ARBA00023002"/>
    </source>
</evidence>
<dbReference type="STRING" id="1262450.S3CJC9"/>
<evidence type="ECO:0000259" key="5">
    <source>
        <dbReference type="Pfam" id="PF25545"/>
    </source>
</evidence>
<reference evidence="6 7" key="1">
    <citation type="journal article" date="2013" name="BMC Genomics">
        <title>The genome and transcriptome of the pine saprophyte Ophiostoma piceae, and a comparison with the bark beetle-associated pine pathogen Grosmannia clavigera.</title>
        <authorList>
            <person name="Haridas S."/>
            <person name="Wang Y."/>
            <person name="Lim L."/>
            <person name="Massoumi Alamouti S."/>
            <person name="Jackman S."/>
            <person name="Docking R."/>
            <person name="Robertson G."/>
            <person name="Birol I."/>
            <person name="Bohlmann J."/>
            <person name="Breuil C."/>
        </authorList>
    </citation>
    <scope>NUCLEOTIDE SEQUENCE [LARGE SCALE GENOMIC DNA]</scope>
    <source>
        <strain evidence="6 7">UAMH 11346</strain>
    </source>
</reference>
<dbReference type="InterPro" id="IPR036291">
    <property type="entry name" value="NAD(P)-bd_dom_sf"/>
</dbReference>
<organism evidence="6 7">
    <name type="scientific">Ophiostoma piceae (strain UAMH 11346)</name>
    <name type="common">Sap stain fungus</name>
    <dbReference type="NCBI Taxonomy" id="1262450"/>
    <lineage>
        <taxon>Eukaryota</taxon>
        <taxon>Fungi</taxon>
        <taxon>Dikarya</taxon>
        <taxon>Ascomycota</taxon>
        <taxon>Pezizomycotina</taxon>
        <taxon>Sordariomycetes</taxon>
        <taxon>Sordariomycetidae</taxon>
        <taxon>Ophiostomatales</taxon>
        <taxon>Ophiostomataceae</taxon>
        <taxon>Ophiostoma</taxon>
    </lineage>
</organism>
<dbReference type="AlphaFoldDB" id="S3CJC9"/>
<evidence type="ECO:0000313" key="6">
    <source>
        <dbReference type="EMBL" id="EPE06538.1"/>
    </source>
</evidence>
<dbReference type="OrthoDB" id="5336565at2759"/>
<dbReference type="CDD" id="cd12163">
    <property type="entry name" value="2-Hacid_dh_5"/>
    <property type="match status" value="1"/>
</dbReference>
<feature type="compositionally biased region" description="Basic and acidic residues" evidence="3">
    <location>
        <begin position="409"/>
        <end position="435"/>
    </location>
</feature>
<dbReference type="Proteomes" id="UP000016923">
    <property type="component" value="Unassembled WGS sequence"/>
</dbReference>
<dbReference type="Pfam" id="PF25545">
    <property type="entry name" value="DUF7924"/>
    <property type="match status" value="1"/>
</dbReference>